<reference evidence="1 2" key="1">
    <citation type="submission" date="2024-06" db="EMBL/GenBank/DDBJ databases">
        <title>The Natural Products Discovery Center: Release of the First 8490 Sequenced Strains for Exploring Actinobacteria Biosynthetic Diversity.</title>
        <authorList>
            <person name="Kalkreuter E."/>
            <person name="Kautsar S.A."/>
            <person name="Yang D."/>
            <person name="Bader C.D."/>
            <person name="Teijaro C.N."/>
            <person name="Fluegel L."/>
            <person name="Davis C.M."/>
            <person name="Simpson J.R."/>
            <person name="Lauterbach L."/>
            <person name="Steele A.D."/>
            <person name="Gui C."/>
            <person name="Meng S."/>
            <person name="Li G."/>
            <person name="Viehrig K."/>
            <person name="Ye F."/>
            <person name="Su P."/>
            <person name="Kiefer A.F."/>
            <person name="Nichols A."/>
            <person name="Cepeda A.J."/>
            <person name="Yan W."/>
            <person name="Fan B."/>
            <person name="Jiang Y."/>
            <person name="Adhikari A."/>
            <person name="Zheng C.-J."/>
            <person name="Schuster L."/>
            <person name="Cowan T.M."/>
            <person name="Smanski M.J."/>
            <person name="Chevrette M.G."/>
            <person name="De Carvalho L.P.S."/>
            <person name="Shen B."/>
        </authorList>
    </citation>
    <scope>NUCLEOTIDE SEQUENCE [LARGE SCALE GENOMIC DNA]</scope>
    <source>
        <strain evidence="1 2">NPDC048946</strain>
    </source>
</reference>
<name>A0ABV3DL77_9ACTN</name>
<gene>
    <name evidence="1" type="ORF">AB0C36_23750</name>
</gene>
<organism evidence="1 2">
    <name type="scientific">Streptodolium elevatio</name>
    <dbReference type="NCBI Taxonomy" id="3157996"/>
    <lineage>
        <taxon>Bacteria</taxon>
        <taxon>Bacillati</taxon>
        <taxon>Actinomycetota</taxon>
        <taxon>Actinomycetes</taxon>
        <taxon>Kitasatosporales</taxon>
        <taxon>Streptomycetaceae</taxon>
        <taxon>Streptodolium</taxon>
    </lineage>
</organism>
<protein>
    <submittedName>
        <fullName evidence="1">Uncharacterized protein</fullName>
    </submittedName>
</protein>
<dbReference type="Proteomes" id="UP001551482">
    <property type="component" value="Unassembled WGS sequence"/>
</dbReference>
<dbReference type="EMBL" id="JBEZFP010000065">
    <property type="protein sequence ID" value="MEU8136513.1"/>
    <property type="molecule type" value="Genomic_DNA"/>
</dbReference>
<proteinExistence type="predicted"/>
<sequence length="51" mass="5764">MAFKYPGPRTHLRTHQLTARIIGQARALDSALPPDTLEDYLHRVLPPEPTT</sequence>
<dbReference type="RefSeq" id="WP_358357094.1">
    <property type="nucleotide sequence ID" value="NZ_JBEZFP010000065.1"/>
</dbReference>
<comment type="caution">
    <text evidence="1">The sequence shown here is derived from an EMBL/GenBank/DDBJ whole genome shotgun (WGS) entry which is preliminary data.</text>
</comment>
<evidence type="ECO:0000313" key="2">
    <source>
        <dbReference type="Proteomes" id="UP001551482"/>
    </source>
</evidence>
<keyword evidence="2" id="KW-1185">Reference proteome</keyword>
<accession>A0ABV3DL77</accession>
<evidence type="ECO:0000313" key="1">
    <source>
        <dbReference type="EMBL" id="MEU8136513.1"/>
    </source>
</evidence>